<comment type="caution">
    <text evidence="3">The sequence shown here is derived from an EMBL/GenBank/DDBJ whole genome shotgun (WGS) entry which is preliminary data.</text>
</comment>
<dbReference type="InterPro" id="IPR050659">
    <property type="entry name" value="Peptidase_M24B"/>
</dbReference>
<dbReference type="Pfam" id="PF00557">
    <property type="entry name" value="Peptidase_M24"/>
    <property type="match status" value="1"/>
</dbReference>
<reference evidence="3" key="1">
    <citation type="submission" date="2023-03" db="EMBL/GenBank/DDBJ databases">
        <title>Actinorhabdospora filicis NBRC 111898.</title>
        <authorList>
            <person name="Ichikawa N."/>
            <person name="Sato H."/>
            <person name="Tonouchi N."/>
        </authorList>
    </citation>
    <scope>NUCLEOTIDE SEQUENCE</scope>
    <source>
        <strain evidence="3">NBRC 111898</strain>
    </source>
</reference>
<dbReference type="Gene3D" id="3.40.350.10">
    <property type="entry name" value="Creatinase/prolidase N-terminal domain"/>
    <property type="match status" value="1"/>
</dbReference>
<feature type="domain" description="Creatinase N-terminal" evidence="2">
    <location>
        <begin position="12"/>
        <end position="149"/>
    </location>
</feature>
<dbReference type="RefSeq" id="WP_285663881.1">
    <property type="nucleotide sequence ID" value="NZ_BSTX01000002.1"/>
</dbReference>
<evidence type="ECO:0000259" key="2">
    <source>
        <dbReference type="Pfam" id="PF01321"/>
    </source>
</evidence>
<gene>
    <name evidence="3" type="ORF">Afil01_35440</name>
</gene>
<organism evidence="3 4">
    <name type="scientific">Actinorhabdospora filicis</name>
    <dbReference type="NCBI Taxonomy" id="1785913"/>
    <lineage>
        <taxon>Bacteria</taxon>
        <taxon>Bacillati</taxon>
        <taxon>Actinomycetota</taxon>
        <taxon>Actinomycetes</taxon>
        <taxon>Micromonosporales</taxon>
        <taxon>Micromonosporaceae</taxon>
        <taxon>Actinorhabdospora</taxon>
    </lineage>
</organism>
<accession>A0A9W6SMY9</accession>
<sequence>MSAAESLYTPERIAAAREAAASLGLDALVITPGAELRYLTGYDAHASERLTALVVPATGPAALIVPRLERPLAENSPLPGVGVSLTDYIDGEDPYALLAAHLDEHLDGKNRVLGAAERMWAAHWHGIENAVHGARLALAGTVVNPMRMVKNAAEIAELGRAAGAIDRVHARMGEWLHPGRTEREVAADIAAAIIEEGHTAVSFVIVASGPNGASPHHGVSDRVIERGEPVVVDIGGTVASGYGSDCTRTYSIGEPPADFTAYYGALKAAHQAGVDAVRPGVTAASVDAATRAVLTDAGYGEYFTHRTGHGIGLDGHEAPYIVSTDETVLTPGMTFSIEPGVYLPGRHGARIEDIVVCTEEGVTRLDILPTEVTVL</sequence>
<proteinExistence type="predicted"/>
<protein>
    <submittedName>
        <fullName evidence="3">Dipeptidase</fullName>
    </submittedName>
</protein>
<dbReference type="PANTHER" id="PTHR46112:SF3">
    <property type="entry name" value="AMINOPEPTIDASE YPDF"/>
    <property type="match status" value="1"/>
</dbReference>
<dbReference type="SUPFAM" id="SSF53092">
    <property type="entry name" value="Creatinase/prolidase N-terminal domain"/>
    <property type="match status" value="1"/>
</dbReference>
<dbReference type="SUPFAM" id="SSF55920">
    <property type="entry name" value="Creatinase/aminopeptidase"/>
    <property type="match status" value="1"/>
</dbReference>
<dbReference type="PANTHER" id="PTHR46112">
    <property type="entry name" value="AMINOPEPTIDASE"/>
    <property type="match status" value="1"/>
</dbReference>
<evidence type="ECO:0000259" key="1">
    <source>
        <dbReference type="Pfam" id="PF00557"/>
    </source>
</evidence>
<feature type="domain" description="Peptidase M24" evidence="1">
    <location>
        <begin position="159"/>
        <end position="359"/>
    </location>
</feature>
<dbReference type="Proteomes" id="UP001165079">
    <property type="component" value="Unassembled WGS sequence"/>
</dbReference>
<dbReference type="InterPro" id="IPR000587">
    <property type="entry name" value="Creatinase_N"/>
</dbReference>
<dbReference type="Gene3D" id="3.90.230.10">
    <property type="entry name" value="Creatinase/methionine aminopeptidase superfamily"/>
    <property type="match status" value="1"/>
</dbReference>
<keyword evidence="4" id="KW-1185">Reference proteome</keyword>
<dbReference type="InterPro" id="IPR036005">
    <property type="entry name" value="Creatinase/aminopeptidase-like"/>
</dbReference>
<dbReference type="AlphaFoldDB" id="A0A9W6SMY9"/>
<evidence type="ECO:0000313" key="3">
    <source>
        <dbReference type="EMBL" id="GLZ78737.1"/>
    </source>
</evidence>
<dbReference type="EMBL" id="BSTX01000002">
    <property type="protein sequence ID" value="GLZ78737.1"/>
    <property type="molecule type" value="Genomic_DNA"/>
</dbReference>
<dbReference type="InterPro" id="IPR000994">
    <property type="entry name" value="Pept_M24"/>
</dbReference>
<dbReference type="Pfam" id="PF01321">
    <property type="entry name" value="Creatinase_N"/>
    <property type="match status" value="1"/>
</dbReference>
<dbReference type="InterPro" id="IPR029149">
    <property type="entry name" value="Creatin/AminoP/Spt16_N"/>
</dbReference>
<name>A0A9W6SMY9_9ACTN</name>
<evidence type="ECO:0000313" key="4">
    <source>
        <dbReference type="Proteomes" id="UP001165079"/>
    </source>
</evidence>